<name>A0A2S3V332_9HYPH</name>
<keyword evidence="5" id="KW-0489">Methyltransferase</keyword>
<evidence type="ECO:0000313" key="6">
    <source>
        <dbReference type="Proteomes" id="UP000236959"/>
    </source>
</evidence>
<dbReference type="InterPro" id="IPR050498">
    <property type="entry name" value="Ycf3"/>
</dbReference>
<dbReference type="CDD" id="cd02440">
    <property type="entry name" value="AdoMet_MTases"/>
    <property type="match status" value="1"/>
</dbReference>
<keyword evidence="2 3" id="KW-0802">TPR repeat</keyword>
<sequence length="439" mass="48172">MIDCDARLEQGVAAHRDGNLQAALAAYKEVLTADPDHADGLHFLGLLHFDAGKTDNAVLLIRESLDRNPRNASAYNNLGNILKLADKPDEALEAYVRAVEIEPRHEQAWSNINVMMEGATNNDDLLPILTEIVRLDPDNPNAWHNYGLSLMLAGHKEKAADALERCLEFGAEVWTDPIWHARVLCALGRRERAVEHLEGIVSADPDNTVARYQLAAVRGDNLDQAPEDYVKTHFDSFSDSFDEVLKNLGYRAPELVAEEVIALGRENGTLFPDVVDLGCGTGLCGPLMREQCGKLTGIDLSPGMLRKAAALEVYDFLVEGELVAFLNSELPTRFDLAVCVDTLCYLGDLQPFMSALYAALKPGGLLIASVEHLADPAGPDYRVDPTGRYAHLPAYLRRSAEAAGLSYLSEKQVVLRHELGKEVHGLIFHLHKPDSILVA</sequence>
<dbReference type="AlphaFoldDB" id="A0A2S3V332"/>
<keyword evidence="5" id="KW-0808">Transferase</keyword>
<reference evidence="5 6" key="1">
    <citation type="submission" date="2018-01" db="EMBL/GenBank/DDBJ databases">
        <title>Genomic Encyclopedia of Archaeal and Bacterial Type Strains, Phase II (KMG-II): from individual species to whole genera.</title>
        <authorList>
            <person name="Goeker M."/>
        </authorList>
    </citation>
    <scope>NUCLEOTIDE SEQUENCE [LARGE SCALE GENOMIC DNA]</scope>
    <source>
        <strain evidence="5 6">DSM 17023</strain>
    </source>
</reference>
<dbReference type="InterPro" id="IPR011990">
    <property type="entry name" value="TPR-like_helical_dom_sf"/>
</dbReference>
<dbReference type="Proteomes" id="UP000236959">
    <property type="component" value="Unassembled WGS sequence"/>
</dbReference>
<dbReference type="SUPFAM" id="SSF48452">
    <property type="entry name" value="TPR-like"/>
    <property type="match status" value="1"/>
</dbReference>
<organism evidence="5 6">
    <name type="scientific">Roseibium marinum</name>
    <dbReference type="NCBI Taxonomy" id="281252"/>
    <lineage>
        <taxon>Bacteria</taxon>
        <taxon>Pseudomonadati</taxon>
        <taxon>Pseudomonadota</taxon>
        <taxon>Alphaproteobacteria</taxon>
        <taxon>Hyphomicrobiales</taxon>
        <taxon>Stappiaceae</taxon>
        <taxon>Roseibium</taxon>
    </lineage>
</organism>
<dbReference type="EMBL" id="PPCN01000001">
    <property type="protein sequence ID" value="POF34394.1"/>
    <property type="molecule type" value="Genomic_DNA"/>
</dbReference>
<dbReference type="InterPro" id="IPR013217">
    <property type="entry name" value="Methyltransf_12"/>
</dbReference>
<gene>
    <name evidence="5" type="ORF">CLV41_101849</name>
</gene>
<feature type="repeat" description="TPR" evidence="3">
    <location>
        <begin position="4"/>
        <end position="37"/>
    </location>
</feature>
<keyword evidence="1" id="KW-0677">Repeat</keyword>
<dbReference type="Pfam" id="PF08242">
    <property type="entry name" value="Methyltransf_12"/>
    <property type="match status" value="1"/>
</dbReference>
<feature type="domain" description="Methyltransferase type 12" evidence="4">
    <location>
        <begin position="275"/>
        <end position="366"/>
    </location>
</feature>
<evidence type="ECO:0000256" key="2">
    <source>
        <dbReference type="ARBA" id="ARBA00022803"/>
    </source>
</evidence>
<dbReference type="GO" id="GO:0032259">
    <property type="term" value="P:methylation"/>
    <property type="evidence" value="ECO:0007669"/>
    <property type="project" value="UniProtKB-KW"/>
</dbReference>
<dbReference type="SMART" id="SM00028">
    <property type="entry name" value="TPR"/>
    <property type="match status" value="4"/>
</dbReference>
<keyword evidence="6" id="KW-1185">Reference proteome</keyword>
<dbReference type="PANTHER" id="PTHR44858:SF1">
    <property type="entry name" value="UDP-N-ACETYLGLUCOSAMINE--PEPTIDE N-ACETYLGLUCOSAMINYLTRANSFERASE SPINDLY-RELATED"/>
    <property type="match status" value="1"/>
</dbReference>
<protein>
    <submittedName>
        <fullName evidence="5">Putative TPR repeat methyltransferase</fullName>
    </submittedName>
</protein>
<evidence type="ECO:0000256" key="3">
    <source>
        <dbReference type="PROSITE-ProRule" id="PRU00339"/>
    </source>
</evidence>
<dbReference type="InterPro" id="IPR029063">
    <property type="entry name" value="SAM-dependent_MTases_sf"/>
</dbReference>
<feature type="repeat" description="TPR" evidence="3">
    <location>
        <begin position="38"/>
        <end position="71"/>
    </location>
</feature>
<accession>A0A2S3V332</accession>
<dbReference type="SUPFAM" id="SSF53335">
    <property type="entry name" value="S-adenosyl-L-methionine-dependent methyltransferases"/>
    <property type="match status" value="1"/>
</dbReference>
<dbReference type="InterPro" id="IPR019734">
    <property type="entry name" value="TPR_rpt"/>
</dbReference>
<dbReference type="RefSeq" id="WP_170107109.1">
    <property type="nucleotide sequence ID" value="NZ_PPCN01000001.1"/>
</dbReference>
<dbReference type="Gene3D" id="1.25.40.10">
    <property type="entry name" value="Tetratricopeptide repeat domain"/>
    <property type="match status" value="1"/>
</dbReference>
<dbReference type="PROSITE" id="PS50005">
    <property type="entry name" value="TPR"/>
    <property type="match status" value="3"/>
</dbReference>
<evidence type="ECO:0000256" key="1">
    <source>
        <dbReference type="ARBA" id="ARBA00022737"/>
    </source>
</evidence>
<comment type="caution">
    <text evidence="5">The sequence shown here is derived from an EMBL/GenBank/DDBJ whole genome shotgun (WGS) entry which is preliminary data.</text>
</comment>
<dbReference type="PANTHER" id="PTHR44858">
    <property type="entry name" value="TETRATRICOPEPTIDE REPEAT PROTEIN 6"/>
    <property type="match status" value="1"/>
</dbReference>
<evidence type="ECO:0000259" key="4">
    <source>
        <dbReference type="Pfam" id="PF08242"/>
    </source>
</evidence>
<proteinExistence type="predicted"/>
<feature type="repeat" description="TPR" evidence="3">
    <location>
        <begin position="72"/>
        <end position="105"/>
    </location>
</feature>
<evidence type="ECO:0000313" key="5">
    <source>
        <dbReference type="EMBL" id="POF34394.1"/>
    </source>
</evidence>
<dbReference type="Pfam" id="PF13181">
    <property type="entry name" value="TPR_8"/>
    <property type="match status" value="1"/>
</dbReference>
<dbReference type="Pfam" id="PF13432">
    <property type="entry name" value="TPR_16"/>
    <property type="match status" value="1"/>
</dbReference>
<dbReference type="GO" id="GO:0008168">
    <property type="term" value="F:methyltransferase activity"/>
    <property type="evidence" value="ECO:0007669"/>
    <property type="project" value="UniProtKB-KW"/>
</dbReference>
<dbReference type="Gene3D" id="3.40.50.150">
    <property type="entry name" value="Vaccinia Virus protein VP39"/>
    <property type="match status" value="1"/>
</dbReference>
<dbReference type="PROSITE" id="PS50293">
    <property type="entry name" value="TPR_REGION"/>
    <property type="match status" value="1"/>
</dbReference>
<dbReference type="Pfam" id="PF00515">
    <property type="entry name" value="TPR_1"/>
    <property type="match status" value="1"/>
</dbReference>